<dbReference type="PANTHER" id="PTHR30472">
    <property type="entry name" value="FERRIC ENTEROBACTIN TRANSPORT SYSTEM PERMEASE PROTEIN"/>
    <property type="match status" value="1"/>
</dbReference>
<feature type="transmembrane region" description="Helical" evidence="8">
    <location>
        <begin position="153"/>
        <end position="174"/>
    </location>
</feature>
<sequence length="337" mass="34618" precursor="true">MRKNTVAVLALLLLVLLSTGLSMAIGSNLIAFRTVWQSLWHPDGSFESVVVTQQRWPRTLLLIAVGAALGTAGALMQALTRNPLADPGILGVNAGASLAVVAAVAVFGISTISFYVWFSFVGAALAAVAVYIIGTTTTASIGTAGGPPNPSRLALAGVAVSMAIQAIVQVIILTNQQAFNEFRFWAAGSAQGRGFSVLFTVIGFIFLGLIFAFAITPALNAMALGDATSTALGVRLGLVRALVMCAVTLLAGAATAAVGPIMFVGLAVPYAARTIAGADWRWIVALSALGAPSFLLLADVLARVVVMPNEIEVGLMSAIIGGPIFVALVRRSKVSAI</sequence>
<feature type="transmembrane region" description="Helical" evidence="8">
    <location>
        <begin position="195"/>
        <end position="219"/>
    </location>
</feature>
<keyword evidence="7 8" id="KW-0472">Membrane</keyword>
<keyword evidence="3" id="KW-0813">Transport</keyword>
<reference evidence="9 10" key="1">
    <citation type="submission" date="2018-11" db="EMBL/GenBank/DDBJ databases">
        <authorList>
            <person name="Kleinhagauer T."/>
            <person name="Glaeser S.P."/>
            <person name="Spergser J."/>
            <person name="Ruckert C."/>
            <person name="Kaempfer P."/>
            <person name="Busse H.-J."/>
        </authorList>
    </citation>
    <scope>NUCLEOTIDE SEQUENCE [LARGE SCALE GENOMIC DNA]</scope>
    <source>
        <strain evidence="9 10">812CH</strain>
    </source>
</reference>
<keyword evidence="10" id="KW-1185">Reference proteome</keyword>
<dbReference type="EMBL" id="CP033898">
    <property type="protein sequence ID" value="AZA10025.1"/>
    <property type="molecule type" value="Genomic_DNA"/>
</dbReference>
<dbReference type="AlphaFoldDB" id="A0A3G6IW65"/>
<evidence type="ECO:0000256" key="4">
    <source>
        <dbReference type="ARBA" id="ARBA00022475"/>
    </source>
</evidence>
<evidence type="ECO:0000313" key="9">
    <source>
        <dbReference type="EMBL" id="AZA10025.1"/>
    </source>
</evidence>
<gene>
    <name evidence="9" type="primary">yfiZ2</name>
    <name evidence="9" type="ORF">CPPEL_09610</name>
</gene>
<evidence type="ECO:0000256" key="5">
    <source>
        <dbReference type="ARBA" id="ARBA00022692"/>
    </source>
</evidence>
<feature type="transmembrane region" description="Helical" evidence="8">
    <location>
        <begin position="239"/>
        <end position="270"/>
    </location>
</feature>
<evidence type="ECO:0000256" key="1">
    <source>
        <dbReference type="ARBA" id="ARBA00004651"/>
    </source>
</evidence>
<dbReference type="GO" id="GO:0033214">
    <property type="term" value="P:siderophore-iron import into cell"/>
    <property type="evidence" value="ECO:0007669"/>
    <property type="project" value="TreeGrafter"/>
</dbReference>
<evidence type="ECO:0000256" key="6">
    <source>
        <dbReference type="ARBA" id="ARBA00022989"/>
    </source>
</evidence>
<dbReference type="KEGG" id="cpso:CPPEL_09610"/>
<dbReference type="CDD" id="cd06550">
    <property type="entry name" value="TM_ABC_iron-siderophores_like"/>
    <property type="match status" value="1"/>
</dbReference>
<evidence type="ECO:0000256" key="2">
    <source>
        <dbReference type="ARBA" id="ARBA00007935"/>
    </source>
</evidence>
<feature type="transmembrane region" description="Helical" evidence="8">
    <location>
        <begin position="311"/>
        <end position="329"/>
    </location>
</feature>
<feature type="transmembrane region" description="Helical" evidence="8">
    <location>
        <begin position="88"/>
        <end position="107"/>
    </location>
</feature>
<dbReference type="InterPro" id="IPR000522">
    <property type="entry name" value="ABC_transptr_permease_BtuC"/>
</dbReference>
<evidence type="ECO:0000256" key="7">
    <source>
        <dbReference type="ARBA" id="ARBA00023136"/>
    </source>
</evidence>
<protein>
    <submittedName>
        <fullName evidence="9">Putative siderophore transport system permease protein YfiZ</fullName>
    </submittedName>
</protein>
<keyword evidence="4" id="KW-1003">Cell membrane</keyword>
<dbReference type="SUPFAM" id="SSF81345">
    <property type="entry name" value="ABC transporter involved in vitamin B12 uptake, BtuC"/>
    <property type="match status" value="1"/>
</dbReference>
<dbReference type="RefSeq" id="WP_123960905.1">
    <property type="nucleotide sequence ID" value="NZ_CP033898.1"/>
</dbReference>
<keyword evidence="5 8" id="KW-0812">Transmembrane</keyword>
<evidence type="ECO:0000256" key="3">
    <source>
        <dbReference type="ARBA" id="ARBA00022448"/>
    </source>
</evidence>
<proteinExistence type="inferred from homology"/>
<keyword evidence="6 8" id="KW-1133">Transmembrane helix</keyword>
<name>A0A3G6IW65_9CORY</name>
<feature type="transmembrane region" description="Helical" evidence="8">
    <location>
        <begin position="282"/>
        <end position="305"/>
    </location>
</feature>
<dbReference type="GO" id="GO:0022857">
    <property type="term" value="F:transmembrane transporter activity"/>
    <property type="evidence" value="ECO:0007669"/>
    <property type="project" value="InterPro"/>
</dbReference>
<dbReference type="OrthoDB" id="9782305at2"/>
<evidence type="ECO:0000256" key="8">
    <source>
        <dbReference type="SAM" id="Phobius"/>
    </source>
</evidence>
<dbReference type="Gene3D" id="1.10.3470.10">
    <property type="entry name" value="ABC transporter involved in vitamin B12 uptake, BtuC"/>
    <property type="match status" value="1"/>
</dbReference>
<feature type="transmembrane region" description="Helical" evidence="8">
    <location>
        <begin position="114"/>
        <end position="133"/>
    </location>
</feature>
<dbReference type="Proteomes" id="UP000271426">
    <property type="component" value="Chromosome"/>
</dbReference>
<accession>A0A3G6IW65</accession>
<dbReference type="GO" id="GO:0005886">
    <property type="term" value="C:plasma membrane"/>
    <property type="evidence" value="ECO:0007669"/>
    <property type="project" value="UniProtKB-SubCell"/>
</dbReference>
<dbReference type="InterPro" id="IPR037294">
    <property type="entry name" value="ABC_BtuC-like"/>
</dbReference>
<dbReference type="Pfam" id="PF01032">
    <property type="entry name" value="FecCD"/>
    <property type="match status" value="1"/>
</dbReference>
<organism evidence="9 10">
    <name type="scientific">Corynebacterium pseudopelargi</name>
    <dbReference type="NCBI Taxonomy" id="2080757"/>
    <lineage>
        <taxon>Bacteria</taxon>
        <taxon>Bacillati</taxon>
        <taxon>Actinomycetota</taxon>
        <taxon>Actinomycetes</taxon>
        <taxon>Mycobacteriales</taxon>
        <taxon>Corynebacteriaceae</taxon>
        <taxon>Corynebacterium</taxon>
    </lineage>
</organism>
<comment type="subcellular location">
    <subcellularLocation>
        <location evidence="1">Cell membrane</location>
        <topology evidence="1">Multi-pass membrane protein</topology>
    </subcellularLocation>
</comment>
<evidence type="ECO:0000313" key="10">
    <source>
        <dbReference type="Proteomes" id="UP000271426"/>
    </source>
</evidence>
<dbReference type="PANTHER" id="PTHR30472:SF1">
    <property type="entry name" value="FE(3+) DICITRATE TRANSPORT SYSTEM PERMEASE PROTEIN FECC-RELATED"/>
    <property type="match status" value="1"/>
</dbReference>
<comment type="similarity">
    <text evidence="2">Belongs to the binding-protein-dependent transport system permease family. FecCD subfamily.</text>
</comment>